<dbReference type="AlphaFoldDB" id="A0A2P2NJS6"/>
<name>A0A2P2NJS6_RHIMU</name>
<evidence type="ECO:0000313" key="1">
    <source>
        <dbReference type="EMBL" id="MBX42733.1"/>
    </source>
</evidence>
<organism evidence="1">
    <name type="scientific">Rhizophora mucronata</name>
    <name type="common">Asiatic mangrove</name>
    <dbReference type="NCBI Taxonomy" id="61149"/>
    <lineage>
        <taxon>Eukaryota</taxon>
        <taxon>Viridiplantae</taxon>
        <taxon>Streptophyta</taxon>
        <taxon>Embryophyta</taxon>
        <taxon>Tracheophyta</taxon>
        <taxon>Spermatophyta</taxon>
        <taxon>Magnoliopsida</taxon>
        <taxon>eudicotyledons</taxon>
        <taxon>Gunneridae</taxon>
        <taxon>Pentapetalae</taxon>
        <taxon>rosids</taxon>
        <taxon>fabids</taxon>
        <taxon>Malpighiales</taxon>
        <taxon>Rhizophoraceae</taxon>
        <taxon>Rhizophora</taxon>
    </lineage>
</organism>
<protein>
    <submittedName>
        <fullName evidence="1">Uncharacterized protein</fullName>
    </submittedName>
</protein>
<reference evidence="1" key="1">
    <citation type="submission" date="2018-02" db="EMBL/GenBank/DDBJ databases">
        <title>Rhizophora mucronata_Transcriptome.</title>
        <authorList>
            <person name="Meera S.P."/>
            <person name="Sreeshan A."/>
            <person name="Augustine A."/>
        </authorList>
    </citation>
    <scope>NUCLEOTIDE SEQUENCE</scope>
    <source>
        <tissue evidence="1">Leaf</tissue>
    </source>
</reference>
<proteinExistence type="predicted"/>
<dbReference type="EMBL" id="GGEC01062249">
    <property type="protein sequence ID" value="MBX42733.1"/>
    <property type="molecule type" value="Transcribed_RNA"/>
</dbReference>
<sequence>MMVACFLIFNEDGVIHTIQSCTCKAKTHHRQLTVTKRLTVILNQLL</sequence>
<accession>A0A2P2NJS6</accession>